<organism evidence="2 3">
    <name type="scientific">Apolygus lucorum</name>
    <name type="common">Small green plant bug</name>
    <name type="synonym">Lygocoris lucorum</name>
    <dbReference type="NCBI Taxonomy" id="248454"/>
    <lineage>
        <taxon>Eukaryota</taxon>
        <taxon>Metazoa</taxon>
        <taxon>Ecdysozoa</taxon>
        <taxon>Arthropoda</taxon>
        <taxon>Hexapoda</taxon>
        <taxon>Insecta</taxon>
        <taxon>Pterygota</taxon>
        <taxon>Neoptera</taxon>
        <taxon>Paraneoptera</taxon>
        <taxon>Hemiptera</taxon>
        <taxon>Heteroptera</taxon>
        <taxon>Panheteroptera</taxon>
        <taxon>Cimicomorpha</taxon>
        <taxon>Miridae</taxon>
        <taxon>Mirini</taxon>
        <taxon>Apolygus</taxon>
    </lineage>
</organism>
<dbReference type="AlphaFoldDB" id="A0A6A4IQF2"/>
<name>A0A6A4IQF2_APOLU</name>
<comment type="caution">
    <text evidence="2">The sequence shown here is derived from an EMBL/GenBank/DDBJ whole genome shotgun (WGS) entry which is preliminary data.</text>
</comment>
<dbReference type="EMBL" id="WIXP02000015">
    <property type="protein sequence ID" value="KAF6199273.1"/>
    <property type="molecule type" value="Genomic_DNA"/>
</dbReference>
<feature type="region of interest" description="Disordered" evidence="1">
    <location>
        <begin position="102"/>
        <end position="144"/>
    </location>
</feature>
<feature type="compositionally biased region" description="Polar residues" evidence="1">
    <location>
        <begin position="15"/>
        <end position="35"/>
    </location>
</feature>
<protein>
    <submittedName>
        <fullName evidence="2">Uncharacterized protein</fullName>
    </submittedName>
</protein>
<feature type="compositionally biased region" description="Basic and acidic residues" evidence="1">
    <location>
        <begin position="1"/>
        <end position="14"/>
    </location>
</feature>
<feature type="compositionally biased region" description="Polar residues" evidence="1">
    <location>
        <begin position="128"/>
        <end position="144"/>
    </location>
</feature>
<feature type="region of interest" description="Disordered" evidence="1">
    <location>
        <begin position="1"/>
        <end position="50"/>
    </location>
</feature>
<feature type="compositionally biased region" description="Basic and acidic residues" evidence="1">
    <location>
        <begin position="112"/>
        <end position="127"/>
    </location>
</feature>
<gene>
    <name evidence="2" type="ORF">GE061_007299</name>
</gene>
<evidence type="ECO:0000313" key="2">
    <source>
        <dbReference type="EMBL" id="KAF6199273.1"/>
    </source>
</evidence>
<proteinExistence type="predicted"/>
<dbReference type="Proteomes" id="UP000466442">
    <property type="component" value="Unassembled WGS sequence"/>
</dbReference>
<evidence type="ECO:0000313" key="3">
    <source>
        <dbReference type="Proteomes" id="UP000466442"/>
    </source>
</evidence>
<keyword evidence="3" id="KW-1185">Reference proteome</keyword>
<sequence>MEIKTETLDAERAKLTQTTADEPSDSSQQALSGNCSLAGGQSEESTESGKTVCFNELVESLDTETGAKTYTSLPAPSTTSVDESLLSEIFNSAVSPFMRAESAAMTSMGSSESKESKVQVEESRESTGKTVTFQIPNSTDANRE</sequence>
<reference evidence="2" key="1">
    <citation type="journal article" date="2021" name="Mol. Ecol. Resour.">
        <title>Apolygus lucorum genome provides insights into omnivorousness and mesophyll feeding.</title>
        <authorList>
            <person name="Liu Y."/>
            <person name="Liu H."/>
            <person name="Wang H."/>
            <person name="Huang T."/>
            <person name="Liu B."/>
            <person name="Yang B."/>
            <person name="Yin L."/>
            <person name="Li B."/>
            <person name="Zhang Y."/>
            <person name="Zhang S."/>
            <person name="Jiang F."/>
            <person name="Zhang X."/>
            <person name="Ren Y."/>
            <person name="Wang B."/>
            <person name="Wang S."/>
            <person name="Lu Y."/>
            <person name="Wu K."/>
            <person name="Fan W."/>
            <person name="Wang G."/>
        </authorList>
    </citation>
    <scope>NUCLEOTIDE SEQUENCE</scope>
    <source>
        <strain evidence="2">12Hb</strain>
    </source>
</reference>
<evidence type="ECO:0000256" key="1">
    <source>
        <dbReference type="SAM" id="MobiDB-lite"/>
    </source>
</evidence>
<accession>A0A6A4IQF2</accession>